<accession>A0A0B7BU53</accession>
<evidence type="ECO:0000313" key="2">
    <source>
        <dbReference type="EMBL" id="CEK95911.1"/>
    </source>
</evidence>
<gene>
    <name evidence="2" type="primary">ORF209444</name>
</gene>
<feature type="non-terminal residue" evidence="2">
    <location>
        <position position="285"/>
    </location>
</feature>
<name>A0A0B7BU53_9EUPU</name>
<dbReference type="PANTHER" id="PTHR19446">
    <property type="entry name" value="REVERSE TRANSCRIPTASES"/>
    <property type="match status" value="1"/>
</dbReference>
<dbReference type="InterPro" id="IPR000477">
    <property type="entry name" value="RT_dom"/>
</dbReference>
<proteinExistence type="predicted"/>
<dbReference type="PROSITE" id="PS50878">
    <property type="entry name" value="RT_POL"/>
    <property type="match status" value="1"/>
</dbReference>
<dbReference type="SUPFAM" id="SSF56672">
    <property type="entry name" value="DNA/RNA polymerases"/>
    <property type="match status" value="1"/>
</dbReference>
<dbReference type="CDD" id="cd01650">
    <property type="entry name" value="RT_nLTR_like"/>
    <property type="match status" value="1"/>
</dbReference>
<feature type="domain" description="Reverse transcriptase" evidence="1">
    <location>
        <begin position="81"/>
        <end position="285"/>
    </location>
</feature>
<protein>
    <recommendedName>
        <fullName evidence="1">Reverse transcriptase domain-containing protein</fullName>
    </recommendedName>
</protein>
<dbReference type="Pfam" id="PF00078">
    <property type="entry name" value="RVT_1"/>
    <property type="match status" value="1"/>
</dbReference>
<sequence>METDKKIERWTEYIKDLYSDNRQEIHINYNHEGPQILPSEVINAIRHTKKGKTPGPDNITTEEIEATGELGIGVLTKLFNDIYNTGYVPKDLRQSIFIALPKKAGTIECEEHRTISLMSHVTKLLFSIIMRRVRNKIRPEVKEEQCGFVERRGTNNAIYTIRTIMERSIEMKLDLYLCFIDYAKAFDKVKHGEIISMLESINIDGKDLRLIKNLYWQQTAAIRLESKIGIYQAIQLGVRQGCVLSPDLFNLYSENIMRSIEEKTGIAVGGQNINNLRYADDTILM</sequence>
<dbReference type="EMBL" id="HACG01049046">
    <property type="protein sequence ID" value="CEK95911.1"/>
    <property type="molecule type" value="Transcribed_RNA"/>
</dbReference>
<evidence type="ECO:0000259" key="1">
    <source>
        <dbReference type="PROSITE" id="PS50878"/>
    </source>
</evidence>
<reference evidence="2" key="1">
    <citation type="submission" date="2014-12" db="EMBL/GenBank/DDBJ databases">
        <title>Insight into the proteome of Arion vulgaris.</title>
        <authorList>
            <person name="Aradska J."/>
            <person name="Bulat T."/>
            <person name="Smidak R."/>
            <person name="Sarate P."/>
            <person name="Gangsoo J."/>
            <person name="Sialana F."/>
            <person name="Bilban M."/>
            <person name="Lubec G."/>
        </authorList>
    </citation>
    <scope>NUCLEOTIDE SEQUENCE</scope>
    <source>
        <tissue evidence="2">Skin</tissue>
    </source>
</reference>
<dbReference type="InterPro" id="IPR043502">
    <property type="entry name" value="DNA/RNA_pol_sf"/>
</dbReference>
<organism evidence="2">
    <name type="scientific">Arion vulgaris</name>
    <dbReference type="NCBI Taxonomy" id="1028688"/>
    <lineage>
        <taxon>Eukaryota</taxon>
        <taxon>Metazoa</taxon>
        <taxon>Spiralia</taxon>
        <taxon>Lophotrochozoa</taxon>
        <taxon>Mollusca</taxon>
        <taxon>Gastropoda</taxon>
        <taxon>Heterobranchia</taxon>
        <taxon>Euthyneura</taxon>
        <taxon>Panpulmonata</taxon>
        <taxon>Eupulmonata</taxon>
        <taxon>Stylommatophora</taxon>
        <taxon>Helicina</taxon>
        <taxon>Arionoidea</taxon>
        <taxon>Arionidae</taxon>
        <taxon>Arion</taxon>
    </lineage>
</organism>
<dbReference type="AlphaFoldDB" id="A0A0B7BU53"/>